<reference evidence="1" key="1">
    <citation type="submission" date="2020-08" db="EMBL/GenBank/DDBJ databases">
        <title>Multicomponent nature underlies the extraordinary mechanical properties of spider dragline silk.</title>
        <authorList>
            <person name="Kono N."/>
            <person name="Nakamura H."/>
            <person name="Mori M."/>
            <person name="Yoshida Y."/>
            <person name="Ohtoshi R."/>
            <person name="Malay A.D."/>
            <person name="Moran D.A.P."/>
            <person name="Tomita M."/>
            <person name="Numata K."/>
            <person name="Arakawa K."/>
        </authorList>
    </citation>
    <scope>NUCLEOTIDE SEQUENCE</scope>
</reference>
<sequence>MSAYMRQKVKSKYRNRIRLERASQEKSNCTTKTPYDRVKQCQERKRMNGAELTTTVPVHLQLGQLKLCKWMMKSIQWHSVGFRRLEICHLSILIISQEN</sequence>
<protein>
    <submittedName>
        <fullName evidence="1">Uncharacterized protein</fullName>
    </submittedName>
</protein>
<comment type="caution">
    <text evidence="1">The sequence shown here is derived from an EMBL/GenBank/DDBJ whole genome shotgun (WGS) entry which is preliminary data.</text>
</comment>
<accession>A0A8X6SM86</accession>
<evidence type="ECO:0000313" key="2">
    <source>
        <dbReference type="Proteomes" id="UP000887159"/>
    </source>
</evidence>
<gene>
    <name evidence="1" type="primary">EVAR_66283_1</name>
    <name evidence="1" type="ORF">TNCV_647751</name>
</gene>
<keyword evidence="2" id="KW-1185">Reference proteome</keyword>
<dbReference type="AlphaFoldDB" id="A0A8X6SM86"/>
<proteinExistence type="predicted"/>
<evidence type="ECO:0000313" key="1">
    <source>
        <dbReference type="EMBL" id="GFY14731.1"/>
    </source>
</evidence>
<name>A0A8X6SM86_TRICX</name>
<dbReference type="EMBL" id="BMAU01021331">
    <property type="protein sequence ID" value="GFY14731.1"/>
    <property type="molecule type" value="Genomic_DNA"/>
</dbReference>
<dbReference type="Proteomes" id="UP000887159">
    <property type="component" value="Unassembled WGS sequence"/>
</dbReference>
<organism evidence="1 2">
    <name type="scientific">Trichonephila clavipes</name>
    <name type="common">Golden silk orbweaver</name>
    <name type="synonym">Nephila clavipes</name>
    <dbReference type="NCBI Taxonomy" id="2585209"/>
    <lineage>
        <taxon>Eukaryota</taxon>
        <taxon>Metazoa</taxon>
        <taxon>Ecdysozoa</taxon>
        <taxon>Arthropoda</taxon>
        <taxon>Chelicerata</taxon>
        <taxon>Arachnida</taxon>
        <taxon>Araneae</taxon>
        <taxon>Araneomorphae</taxon>
        <taxon>Entelegynae</taxon>
        <taxon>Araneoidea</taxon>
        <taxon>Nephilidae</taxon>
        <taxon>Trichonephila</taxon>
    </lineage>
</organism>